<evidence type="ECO:0000259" key="3">
    <source>
        <dbReference type="Pfam" id="PF01575"/>
    </source>
</evidence>
<protein>
    <submittedName>
        <fullName evidence="4">Dehydratase</fullName>
    </submittedName>
</protein>
<comment type="similarity">
    <text evidence="1">Belongs to the enoyl-CoA hydratase/isomerase family.</text>
</comment>
<dbReference type="PANTHER" id="PTHR43841:SF1">
    <property type="entry name" value="3-HYDROXYACYL-THIOESTER DEHYDRATASE X"/>
    <property type="match status" value="1"/>
</dbReference>
<evidence type="ECO:0000313" key="5">
    <source>
        <dbReference type="Proteomes" id="UP000254150"/>
    </source>
</evidence>
<reference evidence="4 5" key="1">
    <citation type="submission" date="2018-06" db="EMBL/GenBank/DDBJ databases">
        <authorList>
            <consortium name="Pathogen Informatics"/>
            <person name="Doyle S."/>
        </authorList>
    </citation>
    <scope>NUCLEOTIDE SEQUENCE [LARGE SCALE GENOMIC DNA]</scope>
    <source>
        <strain evidence="4 5">NCTC7807</strain>
    </source>
</reference>
<dbReference type="InterPro" id="IPR029069">
    <property type="entry name" value="HotDog_dom_sf"/>
</dbReference>
<dbReference type="AlphaFoldDB" id="A0A380P026"/>
<dbReference type="GeneID" id="95070786"/>
<dbReference type="SUPFAM" id="SSF54637">
    <property type="entry name" value="Thioesterase/thiol ester dehydrase-isomerase"/>
    <property type="match status" value="2"/>
</dbReference>
<dbReference type="InterPro" id="IPR003965">
    <property type="entry name" value="Fatty_acid_synthase"/>
</dbReference>
<dbReference type="GO" id="GO:0005835">
    <property type="term" value="C:fatty acid synthase complex"/>
    <property type="evidence" value="ECO:0007669"/>
    <property type="project" value="InterPro"/>
</dbReference>
<dbReference type="GO" id="GO:0006633">
    <property type="term" value="P:fatty acid biosynthetic process"/>
    <property type="evidence" value="ECO:0007669"/>
    <property type="project" value="InterPro"/>
</dbReference>
<gene>
    <name evidence="4" type="ORF">NCTC7807_03035</name>
</gene>
<feature type="region of interest" description="Disordered" evidence="2">
    <location>
        <begin position="271"/>
        <end position="296"/>
    </location>
</feature>
<dbReference type="InterPro" id="IPR002539">
    <property type="entry name" value="MaoC-like_dom"/>
</dbReference>
<feature type="domain" description="MaoC-like" evidence="3">
    <location>
        <begin position="195"/>
        <end position="262"/>
    </location>
</feature>
<evidence type="ECO:0000256" key="2">
    <source>
        <dbReference type="SAM" id="MobiDB-lite"/>
    </source>
</evidence>
<sequence>MADTHLATPPALLPLLAKGGATSLFKRASAGATPPTGRLVLSRAEVDPKALGSYAELCGFAADGVPDGQSVLPVTYPHVLGFPLQLRLMTSAAFPFPLMGLVHTSITLTQHRELRADDRPELVVHVEGFRPHRRGTEAVLATEARLAGRTVWSSRSTYLARHHPGPDTPTGGDRASGRPVLPAEATWRLPASLGRRYAAVAGDRNPIHLSALTAKPFGFPRAIAHGMWTAARAFAAHSVRGPVTASATFHAPVPLPSTVVYAAAGADFAVRGPDRPDGTPGRLHVTGRAEPAAPAP</sequence>
<evidence type="ECO:0000256" key="1">
    <source>
        <dbReference type="ARBA" id="ARBA00005254"/>
    </source>
</evidence>
<evidence type="ECO:0000313" key="4">
    <source>
        <dbReference type="EMBL" id="SUP57179.1"/>
    </source>
</evidence>
<name>A0A380P026_STRGR</name>
<dbReference type="Gene3D" id="3.10.129.10">
    <property type="entry name" value="Hotdog Thioesterase"/>
    <property type="match status" value="1"/>
</dbReference>
<accession>A0A380P026</accession>
<dbReference type="EMBL" id="UHID01000006">
    <property type="protein sequence ID" value="SUP57179.1"/>
    <property type="molecule type" value="Genomic_DNA"/>
</dbReference>
<dbReference type="Pfam" id="PF01575">
    <property type="entry name" value="MaoC_dehydratas"/>
    <property type="match status" value="1"/>
</dbReference>
<dbReference type="PRINTS" id="PR01483">
    <property type="entry name" value="FASYNTHASE"/>
</dbReference>
<proteinExistence type="inferred from homology"/>
<organism evidence="4 5">
    <name type="scientific">Streptomyces griseus</name>
    <dbReference type="NCBI Taxonomy" id="1911"/>
    <lineage>
        <taxon>Bacteria</taxon>
        <taxon>Bacillati</taxon>
        <taxon>Actinomycetota</taxon>
        <taxon>Actinomycetes</taxon>
        <taxon>Kitasatosporales</taxon>
        <taxon>Streptomycetaceae</taxon>
        <taxon>Streptomyces</taxon>
    </lineage>
</organism>
<dbReference type="Proteomes" id="UP000254150">
    <property type="component" value="Unassembled WGS sequence"/>
</dbReference>
<dbReference type="RefSeq" id="WP_115068756.1">
    <property type="nucleotide sequence ID" value="NZ_UHID01000006.1"/>
</dbReference>
<feature type="region of interest" description="Disordered" evidence="2">
    <location>
        <begin position="159"/>
        <end position="178"/>
    </location>
</feature>
<dbReference type="PANTHER" id="PTHR43841">
    <property type="entry name" value="3-HYDROXYACYL-THIOESTER DEHYDRATASE HTDX-RELATED"/>
    <property type="match status" value="1"/>
</dbReference>
<dbReference type="GO" id="GO:0004312">
    <property type="term" value="F:fatty acid synthase activity"/>
    <property type="evidence" value="ECO:0007669"/>
    <property type="project" value="InterPro"/>
</dbReference>